<organism evidence="2 3">
    <name type="scientific">Hibiscus syriacus</name>
    <name type="common">Rose of Sharon</name>
    <dbReference type="NCBI Taxonomy" id="106335"/>
    <lineage>
        <taxon>Eukaryota</taxon>
        <taxon>Viridiplantae</taxon>
        <taxon>Streptophyta</taxon>
        <taxon>Embryophyta</taxon>
        <taxon>Tracheophyta</taxon>
        <taxon>Spermatophyta</taxon>
        <taxon>Magnoliopsida</taxon>
        <taxon>eudicotyledons</taxon>
        <taxon>Gunneridae</taxon>
        <taxon>Pentapetalae</taxon>
        <taxon>rosids</taxon>
        <taxon>malvids</taxon>
        <taxon>Malvales</taxon>
        <taxon>Malvaceae</taxon>
        <taxon>Malvoideae</taxon>
        <taxon>Hibiscus</taxon>
    </lineage>
</organism>
<dbReference type="PANTHER" id="PTHR33781:SF4">
    <property type="entry name" value="PROTEIN PHYTOCHROME KINASE SUBSTRATE 1"/>
    <property type="match status" value="1"/>
</dbReference>
<sequence>MAMVTFTSALLKNNGEDGEIGVFGAEKYFNGAIDGPIPTKKDSNKLECTKHQVVNHEPMKPSAQPTAPAPAPSIRSESSWNSQNPLLDIQKPRPKPSKPVNAKSFFTSLAICKCYCFDRNSIDMEVGEISFKRPNGEVLVQGKQNKTTAATKEDLFTFPTVDSTVGVGPIKQGDVDEIGRKSLEVFGSPVLGTGRRNKSLNAERSRKMLSWDRAIPRVEEIDTGSDESSDLFEIESVTGKPDHCYAPSEGSIEWSVVTASAADYDEPRPSTTSLSSPVKTFPTKINVQRPRSSVLLGCNTSKAVNTAGDAHKTNHNAKFRPNNEACLGLVHPPHHTSTRH</sequence>
<evidence type="ECO:0000313" key="3">
    <source>
        <dbReference type="Proteomes" id="UP000436088"/>
    </source>
</evidence>
<accession>A0A6A2WRD7</accession>
<dbReference type="PANTHER" id="PTHR33781">
    <property type="entry name" value="PROTEIN PHYTOCHROME KINASE SUBSTRATE 1-RELATED"/>
    <property type="match status" value="1"/>
</dbReference>
<feature type="compositionally biased region" description="Polar residues" evidence="1">
    <location>
        <begin position="75"/>
        <end position="85"/>
    </location>
</feature>
<dbReference type="GO" id="GO:0009638">
    <property type="term" value="P:phototropism"/>
    <property type="evidence" value="ECO:0007669"/>
    <property type="project" value="InterPro"/>
</dbReference>
<reference evidence="2" key="1">
    <citation type="submission" date="2019-09" db="EMBL/GenBank/DDBJ databases">
        <title>Draft genome information of white flower Hibiscus syriacus.</title>
        <authorList>
            <person name="Kim Y.-M."/>
        </authorList>
    </citation>
    <scope>NUCLEOTIDE SEQUENCE [LARGE SCALE GENOMIC DNA]</scope>
    <source>
        <strain evidence="2">YM2019G1</strain>
    </source>
</reference>
<evidence type="ECO:0000313" key="2">
    <source>
        <dbReference type="EMBL" id="KAE8663218.1"/>
    </source>
</evidence>
<protein>
    <submittedName>
        <fullName evidence="2">Sphingoid base hydroxylase 2</fullName>
    </submittedName>
</protein>
<dbReference type="AlphaFoldDB" id="A0A6A2WRD7"/>
<dbReference type="InterPro" id="IPR039615">
    <property type="entry name" value="PKS"/>
</dbReference>
<dbReference type="EMBL" id="VEPZ02001685">
    <property type="protein sequence ID" value="KAE8663218.1"/>
    <property type="molecule type" value="Genomic_DNA"/>
</dbReference>
<name>A0A6A2WRD7_HIBSY</name>
<keyword evidence="3" id="KW-1185">Reference proteome</keyword>
<comment type="caution">
    <text evidence="2">The sequence shown here is derived from an EMBL/GenBank/DDBJ whole genome shotgun (WGS) entry which is preliminary data.</text>
</comment>
<feature type="region of interest" description="Disordered" evidence="1">
    <location>
        <begin position="55"/>
        <end position="99"/>
    </location>
</feature>
<gene>
    <name evidence="2" type="ORF">F3Y22_tig00113004pilonHSYRG00010</name>
</gene>
<evidence type="ECO:0000256" key="1">
    <source>
        <dbReference type="SAM" id="MobiDB-lite"/>
    </source>
</evidence>
<proteinExistence type="predicted"/>
<dbReference type="Proteomes" id="UP000436088">
    <property type="component" value="Unassembled WGS sequence"/>
</dbReference>